<evidence type="ECO:0000313" key="3">
    <source>
        <dbReference type="Proteomes" id="UP000054549"/>
    </source>
</evidence>
<name>A0A0C2X843_AMAMK</name>
<keyword evidence="3" id="KW-1185">Reference proteome</keyword>
<dbReference type="OrthoDB" id="2939919at2759"/>
<dbReference type="SUPFAM" id="SSF49468">
    <property type="entry name" value="VHL"/>
    <property type="match status" value="1"/>
</dbReference>
<dbReference type="InterPro" id="IPR024053">
    <property type="entry name" value="VHL_beta_dom"/>
</dbReference>
<dbReference type="InterPro" id="IPR037140">
    <property type="entry name" value="VHL_beta_dom_sf"/>
</dbReference>
<proteinExistence type="predicted"/>
<dbReference type="EMBL" id="KN818242">
    <property type="protein sequence ID" value="KIL65471.1"/>
    <property type="molecule type" value="Genomic_DNA"/>
</dbReference>
<dbReference type="HOGENOM" id="CLU_2222563_0_0_1"/>
<evidence type="ECO:0000259" key="1">
    <source>
        <dbReference type="Pfam" id="PF01847"/>
    </source>
</evidence>
<protein>
    <recommendedName>
        <fullName evidence="1">von Hippel-Lindau disease tumour suppressor beta domain-containing protein</fullName>
    </recommendedName>
</protein>
<dbReference type="InParanoid" id="A0A0C2X843"/>
<sequence>MAIPVTLYYQTIQPIPSSACQNLFSTNGGASTYVNFVNGLDVDAKTFWIDWSGNRVFYVTVKPGQMFRQQTYVGHPWEVITDCGYTAFFMPSATESTAFLDLPVSP</sequence>
<feature type="domain" description="von Hippel-Lindau disease tumour suppressor beta" evidence="1">
    <location>
        <begin position="31"/>
        <end position="77"/>
    </location>
</feature>
<dbReference type="InterPro" id="IPR036208">
    <property type="entry name" value="VHL_sf"/>
</dbReference>
<reference evidence="2 3" key="1">
    <citation type="submission" date="2014-04" db="EMBL/GenBank/DDBJ databases">
        <title>Evolutionary Origins and Diversification of the Mycorrhizal Mutualists.</title>
        <authorList>
            <consortium name="DOE Joint Genome Institute"/>
            <consortium name="Mycorrhizal Genomics Consortium"/>
            <person name="Kohler A."/>
            <person name="Kuo A."/>
            <person name="Nagy L.G."/>
            <person name="Floudas D."/>
            <person name="Copeland A."/>
            <person name="Barry K.W."/>
            <person name="Cichocki N."/>
            <person name="Veneault-Fourrey C."/>
            <person name="LaButti K."/>
            <person name="Lindquist E.A."/>
            <person name="Lipzen A."/>
            <person name="Lundell T."/>
            <person name="Morin E."/>
            <person name="Murat C."/>
            <person name="Riley R."/>
            <person name="Ohm R."/>
            <person name="Sun H."/>
            <person name="Tunlid A."/>
            <person name="Henrissat B."/>
            <person name="Grigoriev I.V."/>
            <person name="Hibbett D.S."/>
            <person name="Martin F."/>
        </authorList>
    </citation>
    <scope>NUCLEOTIDE SEQUENCE [LARGE SCALE GENOMIC DNA]</scope>
    <source>
        <strain evidence="2 3">Koide BX008</strain>
    </source>
</reference>
<accession>A0A0C2X843</accession>
<gene>
    <name evidence="2" type="ORF">M378DRAFT_162096</name>
</gene>
<dbReference type="Gene3D" id="2.60.40.780">
    <property type="entry name" value="von Hippel-Lindau disease tumour suppressor, beta domain"/>
    <property type="match status" value="1"/>
</dbReference>
<dbReference type="AlphaFoldDB" id="A0A0C2X843"/>
<organism evidence="2 3">
    <name type="scientific">Amanita muscaria (strain Koide BX008)</name>
    <dbReference type="NCBI Taxonomy" id="946122"/>
    <lineage>
        <taxon>Eukaryota</taxon>
        <taxon>Fungi</taxon>
        <taxon>Dikarya</taxon>
        <taxon>Basidiomycota</taxon>
        <taxon>Agaricomycotina</taxon>
        <taxon>Agaricomycetes</taxon>
        <taxon>Agaricomycetidae</taxon>
        <taxon>Agaricales</taxon>
        <taxon>Pluteineae</taxon>
        <taxon>Amanitaceae</taxon>
        <taxon>Amanita</taxon>
    </lineage>
</organism>
<dbReference type="Pfam" id="PF01847">
    <property type="entry name" value="VHL"/>
    <property type="match status" value="1"/>
</dbReference>
<evidence type="ECO:0000313" key="2">
    <source>
        <dbReference type="EMBL" id="KIL65471.1"/>
    </source>
</evidence>
<dbReference type="Proteomes" id="UP000054549">
    <property type="component" value="Unassembled WGS sequence"/>
</dbReference>